<keyword evidence="5" id="KW-1185">Reference proteome</keyword>
<feature type="region of interest" description="Disordered" evidence="3">
    <location>
        <begin position="1159"/>
        <end position="1190"/>
    </location>
</feature>
<evidence type="ECO:0000256" key="2">
    <source>
        <dbReference type="ARBA" id="ARBA00022737"/>
    </source>
</evidence>
<feature type="compositionally biased region" description="Low complexity" evidence="3">
    <location>
        <begin position="1159"/>
        <end position="1179"/>
    </location>
</feature>
<feature type="compositionally biased region" description="Acidic residues" evidence="3">
    <location>
        <begin position="1551"/>
        <end position="1561"/>
    </location>
</feature>
<feature type="region of interest" description="Disordered" evidence="3">
    <location>
        <begin position="770"/>
        <end position="931"/>
    </location>
</feature>
<feature type="compositionally biased region" description="Gly residues" evidence="3">
    <location>
        <begin position="830"/>
        <end position="839"/>
    </location>
</feature>
<keyword evidence="1" id="KW-0853">WD repeat</keyword>
<dbReference type="PANTHER" id="PTHR15574">
    <property type="entry name" value="WD REPEAT DOMAIN-CONTAINING FAMILY"/>
    <property type="match status" value="1"/>
</dbReference>
<dbReference type="Gene3D" id="2.130.10.10">
    <property type="entry name" value="YVTN repeat-like/Quinoprotein amine dehydrogenase"/>
    <property type="match status" value="2"/>
</dbReference>
<dbReference type="KEGG" id="cre:CHLRE_07g349500v5"/>
<dbReference type="InterPro" id="IPR036322">
    <property type="entry name" value="WD40_repeat_dom_sf"/>
</dbReference>
<feature type="region of interest" description="Disordered" evidence="3">
    <location>
        <begin position="1012"/>
        <end position="1088"/>
    </location>
</feature>
<feature type="compositionally biased region" description="Gly residues" evidence="3">
    <location>
        <begin position="1782"/>
        <end position="1793"/>
    </location>
</feature>
<feature type="region of interest" description="Disordered" evidence="3">
    <location>
        <begin position="380"/>
        <end position="529"/>
    </location>
</feature>
<dbReference type="RefSeq" id="XP_042923097.1">
    <property type="nucleotide sequence ID" value="XM_043064529.1"/>
</dbReference>
<dbReference type="SUPFAM" id="SSF50978">
    <property type="entry name" value="WD40 repeat-like"/>
    <property type="match status" value="1"/>
</dbReference>
<feature type="compositionally biased region" description="Low complexity" evidence="3">
    <location>
        <begin position="1060"/>
        <end position="1088"/>
    </location>
</feature>
<feature type="region of interest" description="Disordered" evidence="3">
    <location>
        <begin position="1612"/>
        <end position="1656"/>
    </location>
</feature>
<feature type="region of interest" description="Disordered" evidence="3">
    <location>
        <begin position="1241"/>
        <end position="1267"/>
    </location>
</feature>
<dbReference type="InParanoid" id="A0A2K3DL86"/>
<feature type="compositionally biased region" description="Low complexity" evidence="3">
    <location>
        <begin position="401"/>
        <end position="457"/>
    </location>
</feature>
<feature type="compositionally biased region" description="Low complexity" evidence="3">
    <location>
        <begin position="895"/>
        <end position="912"/>
    </location>
</feature>
<dbReference type="STRING" id="3055.A0A2K3DL86"/>
<name>A0A2K3DL86_CHLRE</name>
<feature type="compositionally biased region" description="Low complexity" evidence="3">
    <location>
        <begin position="670"/>
        <end position="693"/>
    </location>
</feature>
<keyword evidence="2" id="KW-0677">Repeat</keyword>
<dbReference type="Gramene" id="PNW81280">
    <property type="protein sequence ID" value="PNW81280"/>
    <property type="gene ID" value="CHLRE_07g349500v5"/>
</dbReference>
<gene>
    <name evidence="4" type="ORF">CHLRE_07g349500v5</name>
</gene>
<feature type="region of interest" description="Disordered" evidence="3">
    <location>
        <begin position="1808"/>
        <end position="1880"/>
    </location>
</feature>
<feature type="compositionally biased region" description="Polar residues" evidence="3">
    <location>
        <begin position="922"/>
        <end position="931"/>
    </location>
</feature>
<organism evidence="4 5">
    <name type="scientific">Chlamydomonas reinhardtii</name>
    <name type="common">Chlamydomonas smithii</name>
    <dbReference type="NCBI Taxonomy" id="3055"/>
    <lineage>
        <taxon>Eukaryota</taxon>
        <taxon>Viridiplantae</taxon>
        <taxon>Chlorophyta</taxon>
        <taxon>core chlorophytes</taxon>
        <taxon>Chlorophyceae</taxon>
        <taxon>CS clade</taxon>
        <taxon>Chlamydomonadales</taxon>
        <taxon>Chlamydomonadaceae</taxon>
        <taxon>Chlamydomonas</taxon>
    </lineage>
</organism>
<feature type="compositionally biased region" description="Gly residues" evidence="3">
    <location>
        <begin position="1839"/>
        <end position="1851"/>
    </location>
</feature>
<feature type="region of interest" description="Disordered" evidence="3">
    <location>
        <begin position="1760"/>
        <end position="1796"/>
    </location>
</feature>
<dbReference type="GO" id="GO:0045717">
    <property type="term" value="P:negative regulation of fatty acid biosynthetic process"/>
    <property type="evidence" value="ECO:0000318"/>
    <property type="project" value="GO_Central"/>
</dbReference>
<dbReference type="ExpressionAtlas" id="A0A2K3DL86">
    <property type="expression patterns" value="baseline and differential"/>
</dbReference>
<dbReference type="PaxDb" id="3055-EDP03947"/>
<proteinExistence type="predicted"/>
<feature type="region of interest" description="Disordered" evidence="3">
    <location>
        <begin position="646"/>
        <end position="700"/>
    </location>
</feature>
<dbReference type="OrthoDB" id="4869960at2759"/>
<sequence>MTTSLFNALERRREGRRIPARSHDFLVDRLQLADRDSGRLPQASTALTFAETGQHLLIGDEASRLTLYQPDSGRVSKSFDSGHTGTVLCARFLAGSGGSRVITCATDRQVRVIDLNRQAARPFSFHKGRVKTLASLGPDTFLSASEDGSVRLYDIRQSGAAAGGEPNTLLVEQCCERAGRSSLRIPIDALAVSPTAPHLFATGGGDPIARLYDMRMLPGGGGGGGGGGAYRMASAGASPATPPTSRPAWVSAFAPPHVCVPMFMAGANGGFSTMGRVRHLTGLAFAVNGRELLLSYSGDAIYAVDVKANAMSYDQLEARLRSHLPPPSPMAAALGANRMASPAGARGGAVAGAGPSPRPAAWEFFTPPRRLATGIVGDSAGTAADGAVPSGGLSGARGSRRAGITGAAGTSAAGQASMQQRRSAAATQRGTAEVASPAGADAVGAASTSGSESSNNESEGERGPHWQPQRAQQRQPAQPQSQSQRALRPTPRRVLLTPGSGGRPPVARTRRTGSNVATGLEAGGTPPVGGAEAAEVAALPDDPAAAALHRPGVAAAAGAGGAASGAGAGGGGGGGTVEHTLLSMALPDATMTIAAGEVAGAEAAAGDRAATAAVGANAADIGAAASPSRPGRRVAYYRYTLSPAGARPPQPLGHEAAGGAPGASLPAFLSPPRGAGQGSSAAAAGGQPGPASDTDTDTEMAEADAGGVAAVAAVGGGVGAAAGGAGTAASRAVTEAPPLPLWPHDRAELLRRLERVSELTRQALAQRRQLAEAGRAALHERAARPGAGSPLPSPDPQQHQQQRGGSGISPGPVPHRVRTVGRVESANGSGNVGAGGSDGTHGSSRSSSGDDEDAGFDDTPTMRRQWRQQQQHQLELNSAPQGLCDTGTLPLGESQQLQNQEQGRQPQQQPPRSQRHRRRTRASLSSPASVSDMQYGALPLSRQEFMAGAAVPATAVPAAATQMDAAGCSGRAASAGSGGAGMCEQVGSQAGGSNGAARRTATAAVEVGDAMDMDGCDSEAGGDAGAPGGSGDAGHSAGAAGEAPVGTPERRSKRARTHPHQQAQPLQQPRQAEHQLGASAAAAEPGPGRSAAAAALGIARGLASRIAAAEAWRRTSATENAALLPAAVPSAAGPVASGPAGVTDAAPVGPPPLLAAARAAAETPALLPSQRTAAAGSPASPSPSPSQQPRRALLFRTRIGGPGSFGGAGSPAAAATAGAAASPAGPGAVRTASAAASPARAGASVGAGGSATQDARPGRAGSMGGSGLLLGSEGAAADRSPVVDAARGVGEVGLDPATVPLPWRRFSPASRGGQQPQQQPQQHPAGPTTGAGGVVAGVGTAAEGGPRADSLHQTAAGSGPGRVQRVLWAAADPLLSDPGPSAAGDAAADTAAGAGADVAARAGAGAGVDLSYSAAEERRVGAVVSDGMPAGSAAVGLGAASAAAAAATEAPEGGLEGGGYLRRFDGHKNVMTVKEVAWIGDGSSGPSYVASGSDEGHVFLWDYDSANVVRILPVQDRLVPTCLAVHCLEPMIATCGNGTVARLWAPGAGGADEEEEEEQEAGAERQAAAAAQREEEPVDSLLRAVDHVMEALDEVAAATAAVRAAAAALGGDVGSTGRARGQGPVAANADGSEDRAGTDGGVATRQRERSRLTSAQQQLVVANREDLARRQAAAEAAAAEAAARGRSPAGAGWATFAAAIRERSADMVANVTASVTAAAVAAAGGAAAAEGGLAPTGPSAGGAVPGGDVRQRLVAVAGASGPAGAAAPPPGAAGPHGAAAGAAGGGVEGGGGSPARPQVLRLETALDRQMRRSGSPEETIPAFGPTPPRRGYAAAAEGTGAGAAGAAGGSAGAAEDDSSSGDEQQPLGEVVLSPRTCVVM</sequence>
<evidence type="ECO:0000313" key="4">
    <source>
        <dbReference type="EMBL" id="PNW81280.1"/>
    </source>
</evidence>
<dbReference type="InterPro" id="IPR045151">
    <property type="entry name" value="DCAF8"/>
</dbReference>
<accession>A0A2K3DL86</accession>
<feature type="compositionally biased region" description="Low complexity" evidence="3">
    <location>
        <begin position="1033"/>
        <end position="1044"/>
    </location>
</feature>
<dbReference type="EMBL" id="CM008968">
    <property type="protein sequence ID" value="PNW81280.1"/>
    <property type="molecule type" value="Genomic_DNA"/>
</dbReference>
<dbReference type="InterPro" id="IPR001680">
    <property type="entry name" value="WD40_rpt"/>
</dbReference>
<dbReference type="InterPro" id="IPR015943">
    <property type="entry name" value="WD40/YVTN_repeat-like_dom_sf"/>
</dbReference>
<dbReference type="GO" id="GO:0080008">
    <property type="term" value="C:Cul4-RING E3 ubiquitin ligase complex"/>
    <property type="evidence" value="ECO:0000318"/>
    <property type="project" value="GO_Central"/>
</dbReference>
<evidence type="ECO:0000256" key="3">
    <source>
        <dbReference type="SAM" id="MobiDB-lite"/>
    </source>
</evidence>
<dbReference type="Proteomes" id="UP000006906">
    <property type="component" value="Chromosome 7"/>
</dbReference>
<evidence type="ECO:0000313" key="5">
    <source>
        <dbReference type="Proteomes" id="UP000006906"/>
    </source>
</evidence>
<feature type="region of interest" description="Disordered" evidence="3">
    <location>
        <begin position="1547"/>
        <end position="1578"/>
    </location>
</feature>
<dbReference type="Pfam" id="PF00400">
    <property type="entry name" value="WD40"/>
    <property type="match status" value="2"/>
</dbReference>
<feature type="compositionally biased region" description="Low complexity" evidence="3">
    <location>
        <begin position="1314"/>
        <end position="1328"/>
    </location>
</feature>
<dbReference type="PANTHER" id="PTHR15574:SF40">
    <property type="entry name" value="WD AND TETRATRICOPEPTIDE REPEATS PROTEIN 1"/>
    <property type="match status" value="1"/>
</dbReference>
<dbReference type="GeneID" id="5718170"/>
<protein>
    <submittedName>
        <fullName evidence="4">Uncharacterized protein</fullName>
    </submittedName>
</protein>
<dbReference type="SMART" id="SM00320">
    <property type="entry name" value="WD40"/>
    <property type="match status" value="5"/>
</dbReference>
<dbReference type="GO" id="GO:0005737">
    <property type="term" value="C:cytoplasm"/>
    <property type="evidence" value="ECO:0000318"/>
    <property type="project" value="GO_Central"/>
</dbReference>
<reference evidence="4 5" key="1">
    <citation type="journal article" date="2007" name="Science">
        <title>The Chlamydomonas genome reveals the evolution of key animal and plant functions.</title>
        <authorList>
            <person name="Merchant S.S."/>
            <person name="Prochnik S.E."/>
            <person name="Vallon O."/>
            <person name="Harris E.H."/>
            <person name="Karpowicz S.J."/>
            <person name="Witman G.B."/>
            <person name="Terry A."/>
            <person name="Salamov A."/>
            <person name="Fritz-Laylin L.K."/>
            <person name="Marechal-Drouard L."/>
            <person name="Marshall W.F."/>
            <person name="Qu L.H."/>
            <person name="Nelson D.R."/>
            <person name="Sanderfoot A.A."/>
            <person name="Spalding M.H."/>
            <person name="Kapitonov V.V."/>
            <person name="Ren Q."/>
            <person name="Ferris P."/>
            <person name="Lindquist E."/>
            <person name="Shapiro H."/>
            <person name="Lucas S.M."/>
            <person name="Grimwood J."/>
            <person name="Schmutz J."/>
            <person name="Cardol P."/>
            <person name="Cerutti H."/>
            <person name="Chanfreau G."/>
            <person name="Chen C.L."/>
            <person name="Cognat V."/>
            <person name="Croft M.T."/>
            <person name="Dent R."/>
            <person name="Dutcher S."/>
            <person name="Fernandez E."/>
            <person name="Fukuzawa H."/>
            <person name="Gonzalez-Ballester D."/>
            <person name="Gonzalez-Halphen D."/>
            <person name="Hallmann A."/>
            <person name="Hanikenne M."/>
            <person name="Hippler M."/>
            <person name="Inwood W."/>
            <person name="Jabbari K."/>
            <person name="Kalanon M."/>
            <person name="Kuras R."/>
            <person name="Lefebvre P.A."/>
            <person name="Lemaire S.D."/>
            <person name="Lobanov A.V."/>
            <person name="Lohr M."/>
            <person name="Manuell A."/>
            <person name="Meier I."/>
            <person name="Mets L."/>
            <person name="Mittag M."/>
            <person name="Mittelmeier T."/>
            <person name="Moroney J.V."/>
            <person name="Moseley J."/>
            <person name="Napoli C."/>
            <person name="Nedelcu A.M."/>
            <person name="Niyogi K."/>
            <person name="Novoselov S.V."/>
            <person name="Paulsen I.T."/>
            <person name="Pazour G."/>
            <person name="Purton S."/>
            <person name="Ral J.P."/>
            <person name="Riano-Pachon D.M."/>
            <person name="Riekhof W."/>
            <person name="Rymarquis L."/>
            <person name="Schroda M."/>
            <person name="Stern D."/>
            <person name="Umen J."/>
            <person name="Willows R."/>
            <person name="Wilson N."/>
            <person name="Zimmer S.L."/>
            <person name="Allmer J."/>
            <person name="Balk J."/>
            <person name="Bisova K."/>
            <person name="Chen C.J."/>
            <person name="Elias M."/>
            <person name="Gendler K."/>
            <person name="Hauser C."/>
            <person name="Lamb M.R."/>
            <person name="Ledford H."/>
            <person name="Long J.C."/>
            <person name="Minagawa J."/>
            <person name="Page M.D."/>
            <person name="Pan J."/>
            <person name="Pootakham W."/>
            <person name="Roje S."/>
            <person name="Rose A."/>
            <person name="Stahlberg E."/>
            <person name="Terauchi A.M."/>
            <person name="Yang P."/>
            <person name="Ball S."/>
            <person name="Bowler C."/>
            <person name="Dieckmann C.L."/>
            <person name="Gladyshev V.N."/>
            <person name="Green P."/>
            <person name="Jorgensen R."/>
            <person name="Mayfield S."/>
            <person name="Mueller-Roeber B."/>
            <person name="Rajamani S."/>
            <person name="Sayre R.T."/>
            <person name="Brokstein P."/>
            <person name="Dubchak I."/>
            <person name="Goodstein D."/>
            <person name="Hornick L."/>
            <person name="Huang Y.W."/>
            <person name="Jhaveri J."/>
            <person name="Luo Y."/>
            <person name="Martinez D."/>
            <person name="Ngau W.C."/>
            <person name="Otillar B."/>
            <person name="Poliakov A."/>
            <person name="Porter A."/>
            <person name="Szajkowski L."/>
            <person name="Werner G."/>
            <person name="Zhou K."/>
            <person name="Grigoriev I.V."/>
            <person name="Rokhsar D.S."/>
            <person name="Grossman A.R."/>
        </authorList>
    </citation>
    <scope>NUCLEOTIDE SEQUENCE [LARGE SCALE GENOMIC DNA]</scope>
    <source>
        <strain evidence="5">CC-503</strain>
    </source>
</reference>
<evidence type="ECO:0000256" key="1">
    <source>
        <dbReference type="ARBA" id="ARBA00022574"/>
    </source>
</evidence>
<feature type="region of interest" description="Disordered" evidence="3">
    <location>
        <begin position="1293"/>
        <end position="1359"/>
    </location>
</feature>
<feature type="compositionally biased region" description="Gly residues" evidence="3">
    <location>
        <begin position="1022"/>
        <end position="1032"/>
    </location>
</feature>
<feature type="compositionally biased region" description="Low complexity" evidence="3">
    <location>
        <begin position="467"/>
        <end position="486"/>
    </location>
</feature>